<dbReference type="GO" id="GO:0005737">
    <property type="term" value="C:cytoplasm"/>
    <property type="evidence" value="ECO:0007669"/>
    <property type="project" value="UniProtKB-SubCell"/>
</dbReference>
<dbReference type="CDD" id="cd00446">
    <property type="entry name" value="GrpE"/>
    <property type="match status" value="1"/>
</dbReference>
<protein>
    <recommendedName>
        <fullName evidence="3">Protein GrpE</fullName>
    </recommendedName>
    <alternativeName>
        <fullName evidence="3">HSP-70 cofactor</fullName>
    </alternativeName>
</protein>
<dbReference type="Pfam" id="PF01025">
    <property type="entry name" value="GrpE"/>
    <property type="match status" value="1"/>
</dbReference>
<evidence type="ECO:0000256" key="1">
    <source>
        <dbReference type="ARBA" id="ARBA00009054"/>
    </source>
</evidence>
<comment type="subunit">
    <text evidence="3">Homodimer.</text>
</comment>
<keyword evidence="5" id="KW-0175">Coiled coil</keyword>
<comment type="similarity">
    <text evidence="1 3 4">Belongs to the GrpE family.</text>
</comment>
<dbReference type="InterPro" id="IPR009012">
    <property type="entry name" value="GrpE_head"/>
</dbReference>
<dbReference type="GO" id="GO:0000774">
    <property type="term" value="F:adenyl-nucleotide exchange factor activity"/>
    <property type="evidence" value="ECO:0007669"/>
    <property type="project" value="InterPro"/>
</dbReference>
<name>A0A1G2QRH4_9BACT</name>
<sequence length="197" mass="22489">MIFMSNDEQKPDENESEEEITADTDDDFEFDETDGNLADKLKKLRAELKATQKEKTEYLAGWQRAKADYLNLKREAEKEKQDLAKWAREGLLHELLPLADSFDLAMANREAWESAPVNWRQGIEYIYSQLQVILRDNGLEPVDPLGAKFDPILHHCLATVPVDDEADEDKVLEVLKKGYIMNGKVVRPAQVKVGSKV</sequence>
<evidence type="ECO:0000313" key="8">
    <source>
        <dbReference type="Proteomes" id="UP000177140"/>
    </source>
</evidence>
<dbReference type="PRINTS" id="PR00773">
    <property type="entry name" value="GRPEPROTEIN"/>
</dbReference>
<evidence type="ECO:0000313" key="7">
    <source>
        <dbReference type="EMBL" id="OHA62602.1"/>
    </source>
</evidence>
<dbReference type="PANTHER" id="PTHR21237">
    <property type="entry name" value="GRPE PROTEIN"/>
    <property type="match status" value="1"/>
</dbReference>
<dbReference type="Gene3D" id="2.30.22.10">
    <property type="entry name" value="Head domain of nucleotide exchange factor GrpE"/>
    <property type="match status" value="1"/>
</dbReference>
<dbReference type="Proteomes" id="UP000177140">
    <property type="component" value="Unassembled WGS sequence"/>
</dbReference>
<dbReference type="InterPro" id="IPR000740">
    <property type="entry name" value="GrpE"/>
</dbReference>
<dbReference type="GO" id="GO:0051087">
    <property type="term" value="F:protein-folding chaperone binding"/>
    <property type="evidence" value="ECO:0007669"/>
    <property type="project" value="InterPro"/>
</dbReference>
<organism evidence="7 8">
    <name type="scientific">Candidatus Vogelbacteria bacterium RIFOXYD2_FULL_44_9</name>
    <dbReference type="NCBI Taxonomy" id="1802441"/>
    <lineage>
        <taxon>Bacteria</taxon>
        <taxon>Candidatus Vogeliibacteriota</taxon>
    </lineage>
</organism>
<evidence type="ECO:0000256" key="6">
    <source>
        <dbReference type="SAM" id="MobiDB-lite"/>
    </source>
</evidence>
<comment type="caution">
    <text evidence="7">The sequence shown here is derived from an EMBL/GenBank/DDBJ whole genome shotgun (WGS) entry which is preliminary data.</text>
</comment>
<reference evidence="7 8" key="1">
    <citation type="journal article" date="2016" name="Nat. Commun.">
        <title>Thousands of microbial genomes shed light on interconnected biogeochemical processes in an aquifer system.</title>
        <authorList>
            <person name="Anantharaman K."/>
            <person name="Brown C.T."/>
            <person name="Hug L.A."/>
            <person name="Sharon I."/>
            <person name="Castelle C.J."/>
            <person name="Probst A.J."/>
            <person name="Thomas B.C."/>
            <person name="Singh A."/>
            <person name="Wilkins M.J."/>
            <person name="Karaoz U."/>
            <person name="Brodie E.L."/>
            <person name="Williams K.H."/>
            <person name="Hubbard S.S."/>
            <person name="Banfield J.F."/>
        </authorList>
    </citation>
    <scope>NUCLEOTIDE SEQUENCE [LARGE SCALE GENOMIC DNA]</scope>
</reference>
<evidence type="ECO:0000256" key="2">
    <source>
        <dbReference type="ARBA" id="ARBA00023186"/>
    </source>
</evidence>
<evidence type="ECO:0000256" key="5">
    <source>
        <dbReference type="SAM" id="Coils"/>
    </source>
</evidence>
<dbReference type="AlphaFoldDB" id="A0A1G2QRH4"/>
<dbReference type="GO" id="GO:0006457">
    <property type="term" value="P:protein folding"/>
    <property type="evidence" value="ECO:0007669"/>
    <property type="project" value="InterPro"/>
</dbReference>
<accession>A0A1G2QRH4</accession>
<dbReference type="HAMAP" id="MF_01151">
    <property type="entry name" value="GrpE"/>
    <property type="match status" value="1"/>
</dbReference>
<dbReference type="SUPFAM" id="SSF51064">
    <property type="entry name" value="Head domain of nucleotide exchange factor GrpE"/>
    <property type="match status" value="1"/>
</dbReference>
<feature type="coiled-coil region" evidence="5">
    <location>
        <begin position="34"/>
        <end position="89"/>
    </location>
</feature>
<dbReference type="InterPro" id="IPR013805">
    <property type="entry name" value="GrpE_CC"/>
</dbReference>
<dbReference type="GO" id="GO:0051082">
    <property type="term" value="F:unfolded protein binding"/>
    <property type="evidence" value="ECO:0007669"/>
    <property type="project" value="TreeGrafter"/>
</dbReference>
<evidence type="ECO:0000256" key="3">
    <source>
        <dbReference type="HAMAP-Rule" id="MF_01151"/>
    </source>
</evidence>
<comment type="subcellular location">
    <subcellularLocation>
        <location evidence="3">Cytoplasm</location>
    </subcellularLocation>
</comment>
<evidence type="ECO:0000256" key="4">
    <source>
        <dbReference type="RuleBase" id="RU004478"/>
    </source>
</evidence>
<keyword evidence="3" id="KW-0346">Stress response</keyword>
<dbReference type="GO" id="GO:0042803">
    <property type="term" value="F:protein homodimerization activity"/>
    <property type="evidence" value="ECO:0007669"/>
    <property type="project" value="InterPro"/>
</dbReference>
<feature type="region of interest" description="Disordered" evidence="6">
    <location>
        <begin position="1"/>
        <end position="29"/>
    </location>
</feature>
<dbReference type="EMBL" id="MHTM01000008">
    <property type="protein sequence ID" value="OHA62602.1"/>
    <property type="molecule type" value="Genomic_DNA"/>
</dbReference>
<gene>
    <name evidence="3" type="primary">grpE</name>
    <name evidence="7" type="ORF">A2556_02800</name>
</gene>
<keyword evidence="3" id="KW-0963">Cytoplasm</keyword>
<dbReference type="SUPFAM" id="SSF58014">
    <property type="entry name" value="Coiled-coil domain of nucleotide exchange factor GrpE"/>
    <property type="match status" value="1"/>
</dbReference>
<feature type="compositionally biased region" description="Acidic residues" evidence="6">
    <location>
        <begin position="14"/>
        <end position="29"/>
    </location>
</feature>
<dbReference type="PANTHER" id="PTHR21237:SF23">
    <property type="entry name" value="GRPE PROTEIN HOMOLOG, MITOCHONDRIAL"/>
    <property type="match status" value="1"/>
</dbReference>
<proteinExistence type="inferred from homology"/>
<comment type="function">
    <text evidence="3">Participates actively in the response to hyperosmotic and heat shock by preventing the aggregation of stress-denatured proteins, in association with DnaK and GrpE. It is the nucleotide exchange factor for DnaK and may function as a thermosensor. Unfolded proteins bind initially to DnaJ; upon interaction with the DnaJ-bound protein, DnaK hydrolyzes its bound ATP, resulting in the formation of a stable complex. GrpE releases ADP from DnaK; ATP binding to DnaK triggers the release of the substrate protein, thus completing the reaction cycle. Several rounds of ATP-dependent interactions between DnaJ, DnaK and GrpE are required for fully efficient folding.</text>
</comment>
<keyword evidence="2 3" id="KW-0143">Chaperone</keyword>
<dbReference type="Gene3D" id="3.90.20.20">
    <property type="match status" value="1"/>
</dbReference>